<comment type="caution">
    <text evidence="1">The sequence shown here is derived from an EMBL/GenBank/DDBJ whole genome shotgun (WGS) entry which is preliminary data.</text>
</comment>
<proteinExistence type="predicted"/>
<evidence type="ECO:0000313" key="2">
    <source>
        <dbReference type="Proteomes" id="UP000235388"/>
    </source>
</evidence>
<keyword evidence="2" id="KW-1185">Reference proteome</keyword>
<dbReference type="AlphaFoldDB" id="A0A2N5VDC3"/>
<protein>
    <submittedName>
        <fullName evidence="1">Uncharacterized protein</fullName>
    </submittedName>
</protein>
<reference evidence="1 2" key="1">
    <citation type="submission" date="2017-11" db="EMBL/GenBank/DDBJ databases">
        <title>De novo assembly and phasing of dikaryotic genomes from two isolates of Puccinia coronata f. sp. avenae, the causal agent of oat crown rust.</title>
        <authorList>
            <person name="Miller M.E."/>
            <person name="Zhang Y."/>
            <person name="Omidvar V."/>
            <person name="Sperschneider J."/>
            <person name="Schwessinger B."/>
            <person name="Raley C."/>
            <person name="Palmer J.M."/>
            <person name="Garnica D."/>
            <person name="Upadhyaya N."/>
            <person name="Rathjen J."/>
            <person name="Taylor J.M."/>
            <person name="Park R.F."/>
            <person name="Dodds P.N."/>
            <person name="Hirsch C.D."/>
            <person name="Kianian S.F."/>
            <person name="Figueroa M."/>
        </authorList>
    </citation>
    <scope>NUCLEOTIDE SEQUENCE [LARGE SCALE GENOMIC DNA]</scope>
    <source>
        <strain evidence="1">12NC29</strain>
    </source>
</reference>
<dbReference type="EMBL" id="PGCJ01000106">
    <property type="protein sequence ID" value="PLW47998.1"/>
    <property type="molecule type" value="Genomic_DNA"/>
</dbReference>
<accession>A0A2N5VDC3</accession>
<gene>
    <name evidence="1" type="ORF">PCANC_09397</name>
</gene>
<organism evidence="1 2">
    <name type="scientific">Puccinia coronata f. sp. avenae</name>
    <dbReference type="NCBI Taxonomy" id="200324"/>
    <lineage>
        <taxon>Eukaryota</taxon>
        <taxon>Fungi</taxon>
        <taxon>Dikarya</taxon>
        <taxon>Basidiomycota</taxon>
        <taxon>Pucciniomycotina</taxon>
        <taxon>Pucciniomycetes</taxon>
        <taxon>Pucciniales</taxon>
        <taxon>Pucciniaceae</taxon>
        <taxon>Puccinia</taxon>
    </lineage>
</organism>
<dbReference type="Proteomes" id="UP000235388">
    <property type="component" value="Unassembled WGS sequence"/>
</dbReference>
<name>A0A2N5VDC3_9BASI</name>
<sequence length="89" mass="9508">MPQACGMVAPEFTSDAAIRFTIGHGGRPSESLTDSHPGGQTACTIARGIRGFHSDSWDFGEILGFQNLAYHTPKKAHTETSESGPLSEF</sequence>
<evidence type="ECO:0000313" key="1">
    <source>
        <dbReference type="EMBL" id="PLW47998.1"/>
    </source>
</evidence>